<name>A0A2J7RD61_9NEOP</name>
<evidence type="ECO:0000313" key="1">
    <source>
        <dbReference type="EMBL" id="PNF38771.1"/>
    </source>
</evidence>
<accession>A0A2J7RD61</accession>
<dbReference type="AlphaFoldDB" id="A0A2J7RD61"/>
<gene>
    <name evidence="1" type="ORF">B7P43_G13745</name>
</gene>
<feature type="non-terminal residue" evidence="1">
    <location>
        <position position="1"/>
    </location>
</feature>
<organism evidence="1 2">
    <name type="scientific">Cryptotermes secundus</name>
    <dbReference type="NCBI Taxonomy" id="105785"/>
    <lineage>
        <taxon>Eukaryota</taxon>
        <taxon>Metazoa</taxon>
        <taxon>Ecdysozoa</taxon>
        <taxon>Arthropoda</taxon>
        <taxon>Hexapoda</taxon>
        <taxon>Insecta</taxon>
        <taxon>Pterygota</taxon>
        <taxon>Neoptera</taxon>
        <taxon>Polyneoptera</taxon>
        <taxon>Dictyoptera</taxon>
        <taxon>Blattodea</taxon>
        <taxon>Blattoidea</taxon>
        <taxon>Termitoidae</taxon>
        <taxon>Kalotermitidae</taxon>
        <taxon>Cryptotermitinae</taxon>
        <taxon>Cryptotermes</taxon>
    </lineage>
</organism>
<comment type="caution">
    <text evidence="1">The sequence shown here is derived from an EMBL/GenBank/DDBJ whole genome shotgun (WGS) entry which is preliminary data.</text>
</comment>
<protein>
    <submittedName>
        <fullName evidence="1">Uncharacterized protein</fullName>
    </submittedName>
</protein>
<keyword evidence="2" id="KW-1185">Reference proteome</keyword>
<evidence type="ECO:0000313" key="2">
    <source>
        <dbReference type="Proteomes" id="UP000235965"/>
    </source>
</evidence>
<dbReference type="InParanoid" id="A0A2J7RD61"/>
<reference evidence="1 2" key="1">
    <citation type="submission" date="2017-12" db="EMBL/GenBank/DDBJ databases">
        <title>Hemimetabolous genomes reveal molecular basis of termite eusociality.</title>
        <authorList>
            <person name="Harrison M.C."/>
            <person name="Jongepier E."/>
            <person name="Robertson H.M."/>
            <person name="Arning N."/>
            <person name="Bitard-Feildel T."/>
            <person name="Chao H."/>
            <person name="Childers C.P."/>
            <person name="Dinh H."/>
            <person name="Doddapaneni H."/>
            <person name="Dugan S."/>
            <person name="Gowin J."/>
            <person name="Greiner C."/>
            <person name="Han Y."/>
            <person name="Hu H."/>
            <person name="Hughes D.S.T."/>
            <person name="Huylmans A.-K."/>
            <person name="Kemena C."/>
            <person name="Kremer L.P.M."/>
            <person name="Lee S.L."/>
            <person name="Lopez-Ezquerra A."/>
            <person name="Mallet L."/>
            <person name="Monroy-Kuhn J.M."/>
            <person name="Moser A."/>
            <person name="Murali S.C."/>
            <person name="Muzny D.M."/>
            <person name="Otani S."/>
            <person name="Piulachs M.-D."/>
            <person name="Poelchau M."/>
            <person name="Qu J."/>
            <person name="Schaub F."/>
            <person name="Wada-Katsumata A."/>
            <person name="Worley K.C."/>
            <person name="Xie Q."/>
            <person name="Ylla G."/>
            <person name="Poulsen M."/>
            <person name="Gibbs R.A."/>
            <person name="Schal C."/>
            <person name="Richards S."/>
            <person name="Belles X."/>
            <person name="Korb J."/>
            <person name="Bornberg-Bauer E."/>
        </authorList>
    </citation>
    <scope>NUCLEOTIDE SEQUENCE [LARGE SCALE GENOMIC DNA]</scope>
    <source>
        <tissue evidence="1">Whole body</tissue>
    </source>
</reference>
<dbReference type="EMBL" id="NEVH01005296">
    <property type="protein sequence ID" value="PNF38771.1"/>
    <property type="molecule type" value="Genomic_DNA"/>
</dbReference>
<dbReference type="Proteomes" id="UP000235965">
    <property type="component" value="Unassembled WGS sequence"/>
</dbReference>
<proteinExistence type="predicted"/>
<sequence>IGRSGSVAWPPRLPDLTPVNFFDLQHLKARIRDAVAMVTPNILDHPNICRATKGAHVEIY</sequence>